<reference evidence="4 6" key="1">
    <citation type="submission" date="2017-11" db="EMBL/GenBank/DDBJ databases">
        <authorList>
            <person name="Han C.G."/>
        </authorList>
    </citation>
    <scope>NUCLEOTIDE SEQUENCE [LARGE SCALE GENOMIC DNA]</scope>
    <source>
        <strain evidence="4 6">HCNT1</strain>
    </source>
</reference>
<accession>A0A2N0DER1</accession>
<proteinExistence type="predicted"/>
<dbReference type="PROSITE" id="PS51186">
    <property type="entry name" value="GNAT"/>
    <property type="match status" value="1"/>
</dbReference>
<sequence>MPIEFRRITPVEAARSAVIIVQAYAEPPWHEEWSLENAASRLNELATTPGCLGLAAFEAEEPIGFAFALPHTSVIGRGLHLAEIAVLPNHQRKGIGSSLLSRLEIEARNMGYLQIWLVSQQSGRIANYYTGNGYEPSRRLRVYLKRPG</sequence>
<keyword evidence="2 5" id="KW-0012">Acyltransferase</keyword>
<dbReference type="EMBL" id="CP104144">
    <property type="protein sequence ID" value="UWU17910.1"/>
    <property type="molecule type" value="Genomic_DNA"/>
</dbReference>
<keyword evidence="7" id="KW-1185">Reference proteome</keyword>
<evidence type="ECO:0000256" key="1">
    <source>
        <dbReference type="ARBA" id="ARBA00022679"/>
    </source>
</evidence>
<dbReference type="GO" id="GO:0016747">
    <property type="term" value="F:acyltransferase activity, transferring groups other than amino-acyl groups"/>
    <property type="evidence" value="ECO:0007669"/>
    <property type="project" value="InterPro"/>
</dbReference>
<dbReference type="InterPro" id="IPR000182">
    <property type="entry name" value="GNAT_dom"/>
</dbReference>
<dbReference type="PANTHER" id="PTHR43877">
    <property type="entry name" value="AMINOALKYLPHOSPHONATE N-ACETYLTRANSFERASE-RELATED-RELATED"/>
    <property type="match status" value="1"/>
</dbReference>
<dbReference type="EC" id="2.3.1.-" evidence="5"/>
<dbReference type="OrthoDB" id="9775804at2"/>
<evidence type="ECO:0000256" key="2">
    <source>
        <dbReference type="ARBA" id="ARBA00023315"/>
    </source>
</evidence>
<gene>
    <name evidence="4" type="ORF">CWR43_01555</name>
    <name evidence="5" type="ORF">N2599_21585</name>
</gene>
<keyword evidence="1 4" id="KW-0808">Transferase</keyword>
<evidence type="ECO:0000313" key="6">
    <source>
        <dbReference type="Proteomes" id="UP000232164"/>
    </source>
</evidence>
<name>A0A2N0DER1_RHISU</name>
<protein>
    <submittedName>
        <fullName evidence="4 5">N-acetyltransferase</fullName>
        <ecNumber evidence="5">2.3.1.-</ecNumber>
    </submittedName>
</protein>
<evidence type="ECO:0000313" key="4">
    <source>
        <dbReference type="EMBL" id="PKA44578.1"/>
    </source>
</evidence>
<dbReference type="RefSeq" id="WP_027511384.1">
    <property type="nucleotide sequence ID" value="NZ_CP104144.1"/>
</dbReference>
<dbReference type="Gene3D" id="3.40.630.30">
    <property type="match status" value="1"/>
</dbReference>
<organism evidence="4 6">
    <name type="scientific">Rhizobium sullae</name>
    <name type="common">Rhizobium hedysari</name>
    <dbReference type="NCBI Taxonomy" id="50338"/>
    <lineage>
        <taxon>Bacteria</taxon>
        <taxon>Pseudomonadati</taxon>
        <taxon>Pseudomonadota</taxon>
        <taxon>Alphaproteobacteria</taxon>
        <taxon>Hyphomicrobiales</taxon>
        <taxon>Rhizobiaceae</taxon>
        <taxon>Rhizobium/Agrobacterium group</taxon>
        <taxon>Rhizobium</taxon>
    </lineage>
</organism>
<keyword evidence="5" id="KW-0614">Plasmid</keyword>
<dbReference type="Proteomes" id="UP000232164">
    <property type="component" value="Unassembled WGS sequence"/>
</dbReference>
<evidence type="ECO:0000313" key="5">
    <source>
        <dbReference type="EMBL" id="UWU17910.1"/>
    </source>
</evidence>
<geneLocation type="plasmid" evidence="5 7">
    <name>pWSM1592_1</name>
</geneLocation>
<feature type="domain" description="N-acetyltransferase" evidence="3">
    <location>
        <begin position="3"/>
        <end position="148"/>
    </location>
</feature>
<dbReference type="STRING" id="1041146.GCA_000427985_01987"/>
<reference evidence="4 6" key="2">
    <citation type="submission" date="2017-12" db="EMBL/GenBank/DDBJ databases">
        <title>Genome sequence of Rhizobium sullae HCNT1 isolated from Sulla coronaria nodules and featuring peculiar denitrification phenotypes.</title>
        <authorList>
            <person name="De Diego-Diaz B."/>
            <person name="Treu L."/>
            <person name="Campanaro S."/>
            <person name="Da Silva Duarte V."/>
            <person name="Basaglia M."/>
            <person name="Favaro L."/>
            <person name="Casella S."/>
            <person name="Squartini A."/>
        </authorList>
    </citation>
    <scope>NUCLEOTIDE SEQUENCE [LARGE SCALE GENOMIC DNA]</scope>
    <source>
        <strain evidence="4 6">HCNT1</strain>
    </source>
</reference>
<dbReference type="SUPFAM" id="SSF55729">
    <property type="entry name" value="Acyl-CoA N-acyltransferases (Nat)"/>
    <property type="match status" value="1"/>
</dbReference>
<dbReference type="Pfam" id="PF00583">
    <property type="entry name" value="Acetyltransf_1"/>
    <property type="match status" value="1"/>
</dbReference>
<dbReference type="InterPro" id="IPR016181">
    <property type="entry name" value="Acyl_CoA_acyltransferase"/>
</dbReference>
<dbReference type="Proteomes" id="UP001060123">
    <property type="component" value="Plasmid pWSM1592_1"/>
</dbReference>
<reference evidence="5" key="3">
    <citation type="submission" date="2022-09" db="EMBL/GenBank/DDBJ databases">
        <title>Australian commercial rhizobial inoculants.</title>
        <authorList>
            <person name="Kohlmeier M.G."/>
            <person name="O'Hara G.W."/>
            <person name="Colombi E."/>
            <person name="Ramsay J.P."/>
            <person name="Terpolilli J."/>
        </authorList>
    </citation>
    <scope>NUCLEOTIDE SEQUENCE</scope>
    <source>
        <strain evidence="5">WSM1592</strain>
        <plasmid evidence="5">pWSM1592_1</plasmid>
    </source>
</reference>
<evidence type="ECO:0000259" key="3">
    <source>
        <dbReference type="PROSITE" id="PS51186"/>
    </source>
</evidence>
<dbReference type="EMBL" id="PIQN01000003">
    <property type="protein sequence ID" value="PKA44578.1"/>
    <property type="molecule type" value="Genomic_DNA"/>
</dbReference>
<evidence type="ECO:0000313" key="7">
    <source>
        <dbReference type="Proteomes" id="UP001060123"/>
    </source>
</evidence>
<dbReference type="CDD" id="cd04301">
    <property type="entry name" value="NAT_SF"/>
    <property type="match status" value="1"/>
</dbReference>
<dbReference type="InterPro" id="IPR050832">
    <property type="entry name" value="Bact_Acetyltransf"/>
</dbReference>
<dbReference type="AlphaFoldDB" id="A0A2N0DER1"/>